<feature type="region of interest" description="Disordered" evidence="8">
    <location>
        <begin position="527"/>
        <end position="616"/>
    </location>
</feature>
<dbReference type="PANTHER" id="PTHR24056">
    <property type="entry name" value="CELL DIVISION PROTEIN KINASE"/>
    <property type="match status" value="1"/>
</dbReference>
<feature type="region of interest" description="Disordered" evidence="8">
    <location>
        <begin position="1"/>
        <end position="29"/>
    </location>
</feature>
<dbReference type="GO" id="GO:0030332">
    <property type="term" value="F:cyclin binding"/>
    <property type="evidence" value="ECO:0007669"/>
    <property type="project" value="TreeGrafter"/>
</dbReference>
<dbReference type="OrthoDB" id="1732493at2759"/>
<dbReference type="InterPro" id="IPR011009">
    <property type="entry name" value="Kinase-like_dom_sf"/>
</dbReference>
<name>A0A267EXS7_9PLAT</name>
<gene>
    <name evidence="11" type="ORF">BOX15_Mlig026637g1</name>
    <name evidence="10" type="ORF">BOX15_Mlig026637g2</name>
</gene>
<dbReference type="GO" id="GO:0005524">
    <property type="term" value="F:ATP binding"/>
    <property type="evidence" value="ECO:0007669"/>
    <property type="project" value="UniProtKB-UniRule"/>
</dbReference>
<dbReference type="Proteomes" id="UP000215902">
    <property type="component" value="Unassembled WGS sequence"/>
</dbReference>
<organism evidence="11 12">
    <name type="scientific">Macrostomum lignano</name>
    <dbReference type="NCBI Taxonomy" id="282301"/>
    <lineage>
        <taxon>Eukaryota</taxon>
        <taxon>Metazoa</taxon>
        <taxon>Spiralia</taxon>
        <taxon>Lophotrochozoa</taxon>
        <taxon>Platyhelminthes</taxon>
        <taxon>Rhabditophora</taxon>
        <taxon>Macrostomorpha</taxon>
        <taxon>Macrostomida</taxon>
        <taxon>Macrostomidae</taxon>
        <taxon>Macrostomum</taxon>
    </lineage>
</organism>
<dbReference type="GO" id="GO:0010389">
    <property type="term" value="P:regulation of G2/M transition of mitotic cell cycle"/>
    <property type="evidence" value="ECO:0007669"/>
    <property type="project" value="TreeGrafter"/>
</dbReference>
<dbReference type="Gene3D" id="1.10.510.10">
    <property type="entry name" value="Transferase(Phosphotransferase) domain 1"/>
    <property type="match status" value="1"/>
</dbReference>
<dbReference type="InterPro" id="IPR050108">
    <property type="entry name" value="CDK"/>
</dbReference>
<dbReference type="InterPro" id="IPR008271">
    <property type="entry name" value="Ser/Thr_kinase_AS"/>
</dbReference>
<feature type="compositionally biased region" description="Polar residues" evidence="8">
    <location>
        <begin position="528"/>
        <end position="545"/>
    </location>
</feature>
<dbReference type="EMBL" id="NIVC01004352">
    <property type="protein sequence ID" value="PAA47729.1"/>
    <property type="molecule type" value="Genomic_DNA"/>
</dbReference>
<reference evidence="11 12" key="1">
    <citation type="submission" date="2017-06" db="EMBL/GenBank/DDBJ databases">
        <title>A platform for efficient transgenesis in Macrostomum lignano, a flatworm model organism for stem cell research.</title>
        <authorList>
            <person name="Berezikov E."/>
        </authorList>
    </citation>
    <scope>NUCLEOTIDE SEQUENCE [LARGE SCALE GENOMIC DNA]</scope>
    <source>
        <strain evidence="11">DV1</strain>
        <tissue evidence="11">Whole organism</tissue>
    </source>
</reference>
<evidence type="ECO:0000256" key="8">
    <source>
        <dbReference type="SAM" id="MobiDB-lite"/>
    </source>
</evidence>
<dbReference type="InterPro" id="IPR017441">
    <property type="entry name" value="Protein_kinase_ATP_BS"/>
</dbReference>
<feature type="binding site" evidence="7">
    <location>
        <position position="101"/>
    </location>
    <ligand>
        <name>ATP</name>
        <dbReference type="ChEBI" id="CHEBI:30616"/>
    </ligand>
</feature>
<dbReference type="SUPFAM" id="SSF56112">
    <property type="entry name" value="Protein kinase-like (PK-like)"/>
    <property type="match status" value="1"/>
</dbReference>
<dbReference type="PANTHER" id="PTHR24056:SF472">
    <property type="entry name" value="CYCLIN-DEPENDENT KINASE 4, ISOFORM A"/>
    <property type="match status" value="1"/>
</dbReference>
<evidence type="ECO:0000256" key="3">
    <source>
        <dbReference type="ARBA" id="ARBA00022679"/>
    </source>
</evidence>
<keyword evidence="5" id="KW-0418">Kinase</keyword>
<dbReference type="PROSITE" id="PS00107">
    <property type="entry name" value="PROTEIN_KINASE_ATP"/>
    <property type="match status" value="1"/>
</dbReference>
<dbReference type="AlphaFoldDB" id="A0A267EXS7"/>
<dbReference type="GO" id="GO:0004693">
    <property type="term" value="F:cyclin-dependent protein serine/threonine kinase activity"/>
    <property type="evidence" value="ECO:0007669"/>
    <property type="project" value="TreeGrafter"/>
</dbReference>
<dbReference type="Pfam" id="PF00069">
    <property type="entry name" value="Pkinase"/>
    <property type="match status" value="1"/>
</dbReference>
<proteinExistence type="inferred from homology"/>
<evidence type="ECO:0000256" key="6">
    <source>
        <dbReference type="ARBA" id="ARBA00022840"/>
    </source>
</evidence>
<keyword evidence="3" id="KW-0808">Transferase</keyword>
<evidence type="ECO:0000313" key="11">
    <source>
        <dbReference type="EMBL" id="PAA66305.1"/>
    </source>
</evidence>
<evidence type="ECO:0000256" key="2">
    <source>
        <dbReference type="ARBA" id="ARBA00022527"/>
    </source>
</evidence>
<dbReference type="PROSITE" id="PS00108">
    <property type="entry name" value="PROTEIN_KINASE_ST"/>
    <property type="match status" value="1"/>
</dbReference>
<dbReference type="GO" id="GO:0005634">
    <property type="term" value="C:nucleus"/>
    <property type="evidence" value="ECO:0007669"/>
    <property type="project" value="TreeGrafter"/>
</dbReference>
<dbReference type="GO" id="GO:0000082">
    <property type="term" value="P:G1/S transition of mitotic cell cycle"/>
    <property type="evidence" value="ECO:0007669"/>
    <property type="project" value="TreeGrafter"/>
</dbReference>
<keyword evidence="12" id="KW-1185">Reference proteome</keyword>
<evidence type="ECO:0000256" key="5">
    <source>
        <dbReference type="ARBA" id="ARBA00022777"/>
    </source>
</evidence>
<feature type="compositionally biased region" description="Basic residues" evidence="8">
    <location>
        <begin position="607"/>
        <end position="616"/>
    </location>
</feature>
<comment type="similarity">
    <text evidence="1">Belongs to the protein kinase superfamily. CMGC Ser/Thr protein kinase family. CDC2/CDKX subfamily.</text>
</comment>
<feature type="domain" description="Protein kinase" evidence="9">
    <location>
        <begin position="74"/>
        <end position="379"/>
    </location>
</feature>
<comment type="caution">
    <text evidence="11">The sequence shown here is derived from an EMBL/GenBank/DDBJ whole genome shotgun (WGS) entry which is preliminary data.</text>
</comment>
<dbReference type="STRING" id="282301.A0A267EXS7"/>
<evidence type="ECO:0000256" key="1">
    <source>
        <dbReference type="ARBA" id="ARBA00006485"/>
    </source>
</evidence>
<keyword evidence="2" id="KW-0723">Serine/threonine-protein kinase</keyword>
<keyword evidence="6 7" id="KW-0067">ATP-binding</keyword>
<feature type="compositionally biased region" description="Low complexity" evidence="8">
    <location>
        <begin position="18"/>
        <end position="29"/>
    </location>
</feature>
<dbReference type="PROSITE" id="PS50011">
    <property type="entry name" value="PROTEIN_KINASE_DOM"/>
    <property type="match status" value="1"/>
</dbReference>
<evidence type="ECO:0000256" key="4">
    <source>
        <dbReference type="ARBA" id="ARBA00022741"/>
    </source>
</evidence>
<keyword evidence="4 7" id="KW-0547">Nucleotide-binding</keyword>
<sequence length="616" mass="65725">MASSGGSNSSQIGWPFASGDSSSHGSSNSLRTADIAVDAATAAIARLHSPSQTAGHEQPKLQQQQQKQQSIYKYVLGREIGIGSYSKVLVGHGPDGPVALKQIRVSNSSGLPYSTMRELVILKPLSKLRHQNIVALIDVLLQQHGKDYYLFLVFELLHCDLQIYLSRHRMGPSAVRNLGHQLMLGLDFLHRHRIVHRDLKPQNCLLNQQCTVLKIADFNMARACSWEKQMTAVVSTLWYRSPEVLLAYGYSSPTDVWSAGCILFEMAANGKSLFNAQKEAPMLRQILALLGVPSAAAWPAGSAVARQPLAAEFPPELPASAVAACLAARLPTGLASGLDGGCGYTGGRWSLASLLGERLLRFSPLARCTAAEALRHPYFAGAGAVAESADAAADAAAADVVESVVRNVGINSPFPMPPPQQQSQTLFPVPRWALGAGASSFGAAAFGARSRGRASMPAAAPFSGGGSFRQKRPASSMMSEEEEDNVERREVAEEESVEVDDIAWASDEQLEEFSSSNESQAGLVGMVTASSEEQSDSSFKNASQTDRLDGGADQMLVSQNSENNPPALPEVAAAAPAQPQASCFSDLSNCGGKLAPSRPPPPPLPLRQRHARRFSF</sequence>
<dbReference type="GO" id="GO:0000307">
    <property type="term" value="C:cyclin-dependent protein kinase holoenzyme complex"/>
    <property type="evidence" value="ECO:0007669"/>
    <property type="project" value="TreeGrafter"/>
</dbReference>
<dbReference type="GO" id="GO:0010468">
    <property type="term" value="P:regulation of gene expression"/>
    <property type="evidence" value="ECO:0007669"/>
    <property type="project" value="TreeGrafter"/>
</dbReference>
<evidence type="ECO:0000259" key="9">
    <source>
        <dbReference type="PROSITE" id="PS50011"/>
    </source>
</evidence>
<feature type="region of interest" description="Disordered" evidence="8">
    <location>
        <begin position="455"/>
        <end position="502"/>
    </location>
</feature>
<protein>
    <recommendedName>
        <fullName evidence="9">Protein kinase domain-containing protein</fullName>
    </recommendedName>
</protein>
<feature type="compositionally biased region" description="Polar residues" evidence="8">
    <location>
        <begin position="1"/>
        <end position="12"/>
    </location>
</feature>
<dbReference type="EMBL" id="NIVC01001569">
    <property type="protein sequence ID" value="PAA66305.1"/>
    <property type="molecule type" value="Genomic_DNA"/>
</dbReference>
<evidence type="ECO:0000256" key="7">
    <source>
        <dbReference type="PROSITE-ProRule" id="PRU10141"/>
    </source>
</evidence>
<feature type="compositionally biased region" description="Low complexity" evidence="8">
    <location>
        <begin position="569"/>
        <end position="581"/>
    </location>
</feature>
<feature type="compositionally biased region" description="Acidic residues" evidence="8">
    <location>
        <begin position="492"/>
        <end position="501"/>
    </location>
</feature>
<evidence type="ECO:0000313" key="10">
    <source>
        <dbReference type="EMBL" id="PAA47729.1"/>
    </source>
</evidence>
<dbReference type="InterPro" id="IPR000719">
    <property type="entry name" value="Prot_kinase_dom"/>
</dbReference>
<dbReference type="Gene3D" id="3.30.200.20">
    <property type="entry name" value="Phosphorylase Kinase, domain 1"/>
    <property type="match status" value="1"/>
</dbReference>
<dbReference type="SMART" id="SM00220">
    <property type="entry name" value="S_TKc"/>
    <property type="match status" value="1"/>
</dbReference>
<dbReference type="GO" id="GO:0005737">
    <property type="term" value="C:cytoplasm"/>
    <property type="evidence" value="ECO:0007669"/>
    <property type="project" value="TreeGrafter"/>
</dbReference>
<accession>A0A267EXS7</accession>
<dbReference type="GO" id="GO:0007165">
    <property type="term" value="P:signal transduction"/>
    <property type="evidence" value="ECO:0007669"/>
    <property type="project" value="TreeGrafter"/>
</dbReference>
<evidence type="ECO:0000313" key="12">
    <source>
        <dbReference type="Proteomes" id="UP000215902"/>
    </source>
</evidence>